<comment type="similarity">
    <text evidence="2">Belongs to the ATPase epsilon chain family.</text>
</comment>
<dbReference type="Pfam" id="PF02823">
    <property type="entry name" value="ATP-synt_DE_N"/>
    <property type="match status" value="1"/>
</dbReference>
<sequence>MQLQVVARTGELYSGEVSSVTLPSYEGDMTILPGHTPVLAVLVPGTVRYRTTTDQGEIDTARGFVTVDHDKVLVVVDGRRGEEVDPTEL</sequence>
<keyword evidence="4" id="KW-0406">Ion transport</keyword>
<evidence type="ECO:0000256" key="6">
    <source>
        <dbReference type="ARBA" id="ARBA00023196"/>
    </source>
</evidence>
<dbReference type="Proteomes" id="UP001215216">
    <property type="component" value="Chromosome"/>
</dbReference>
<organism evidence="9 10">
    <name type="scientific">Arcanobacterium canis</name>
    <dbReference type="NCBI Taxonomy" id="999183"/>
    <lineage>
        <taxon>Bacteria</taxon>
        <taxon>Bacillati</taxon>
        <taxon>Actinomycetota</taxon>
        <taxon>Actinomycetes</taxon>
        <taxon>Actinomycetales</taxon>
        <taxon>Actinomycetaceae</taxon>
        <taxon>Arcanobacterium</taxon>
    </lineage>
</organism>
<dbReference type="EMBL" id="CP121208">
    <property type="protein sequence ID" value="WFM83035.1"/>
    <property type="molecule type" value="Genomic_DNA"/>
</dbReference>
<evidence type="ECO:0000256" key="5">
    <source>
        <dbReference type="ARBA" id="ARBA00023136"/>
    </source>
</evidence>
<keyword evidence="6" id="KW-0139">CF(1)</keyword>
<dbReference type="CDD" id="cd12152">
    <property type="entry name" value="F1-ATPase_delta"/>
    <property type="match status" value="1"/>
</dbReference>
<keyword evidence="5" id="KW-0472">Membrane</keyword>
<evidence type="ECO:0000256" key="2">
    <source>
        <dbReference type="ARBA" id="ARBA00005712"/>
    </source>
</evidence>
<dbReference type="PANTHER" id="PTHR13822:SF10">
    <property type="entry name" value="ATP SYNTHASE EPSILON CHAIN, CHLOROPLASTIC"/>
    <property type="match status" value="1"/>
</dbReference>
<evidence type="ECO:0000256" key="3">
    <source>
        <dbReference type="ARBA" id="ARBA00022448"/>
    </source>
</evidence>
<dbReference type="InterPro" id="IPR001469">
    <property type="entry name" value="ATP_synth_F1_dsu/esu"/>
</dbReference>
<protein>
    <submittedName>
        <fullName evidence="9">F0F1 ATP synthase subunit epsilon</fullName>
    </submittedName>
</protein>
<keyword evidence="10" id="KW-1185">Reference proteome</keyword>
<dbReference type="SUPFAM" id="SSF51344">
    <property type="entry name" value="Epsilon subunit of F1F0-ATP synthase N-terminal domain"/>
    <property type="match status" value="1"/>
</dbReference>
<keyword evidence="7" id="KW-0066">ATP synthesis</keyword>
<evidence type="ECO:0000259" key="8">
    <source>
        <dbReference type="Pfam" id="PF02823"/>
    </source>
</evidence>
<feature type="domain" description="ATP synthase F1 complex delta/epsilon subunit N-terminal" evidence="8">
    <location>
        <begin position="1"/>
        <end position="77"/>
    </location>
</feature>
<evidence type="ECO:0000256" key="4">
    <source>
        <dbReference type="ARBA" id="ARBA00023065"/>
    </source>
</evidence>
<evidence type="ECO:0000256" key="7">
    <source>
        <dbReference type="ARBA" id="ARBA00023310"/>
    </source>
</evidence>
<dbReference type="InterPro" id="IPR036771">
    <property type="entry name" value="ATPsynth_dsu/esu_N"/>
</dbReference>
<dbReference type="InterPro" id="IPR020546">
    <property type="entry name" value="ATP_synth_F1_dsu/esu_N"/>
</dbReference>
<proteinExistence type="inferred from homology"/>
<evidence type="ECO:0000313" key="10">
    <source>
        <dbReference type="Proteomes" id="UP001215216"/>
    </source>
</evidence>
<keyword evidence="3" id="KW-0813">Transport</keyword>
<dbReference type="Gene3D" id="2.60.15.10">
    <property type="entry name" value="F0F1 ATP synthase delta/epsilon subunit, N-terminal"/>
    <property type="match status" value="1"/>
</dbReference>
<reference evidence="9 10" key="1">
    <citation type="submission" date="2023-03" db="EMBL/GenBank/DDBJ databases">
        <title>Complete genome of Arcanobacterium canis strain DSM 25104 isolated in 2010 from a canine otitis externa in Germany.</title>
        <authorList>
            <person name="Borowiak M."/>
            <person name="Kreitlow A."/>
            <person name="Malorny B."/>
            <person name="Laemmler C."/>
            <person name="Prenger-Berninghoff E."/>
            <person name="Ploetz M."/>
            <person name="Abdulmawjood A."/>
        </authorList>
    </citation>
    <scope>NUCLEOTIDE SEQUENCE [LARGE SCALE GENOMIC DNA]</scope>
    <source>
        <strain evidence="9 10">DSM 25104</strain>
    </source>
</reference>
<evidence type="ECO:0000256" key="1">
    <source>
        <dbReference type="ARBA" id="ARBA00004202"/>
    </source>
</evidence>
<comment type="subcellular location">
    <subcellularLocation>
        <location evidence="1">Cell membrane</location>
        <topology evidence="1">Peripheral membrane protein</topology>
    </subcellularLocation>
</comment>
<gene>
    <name evidence="9" type="ORF">P7079_06455</name>
</gene>
<dbReference type="RefSeq" id="WP_278012461.1">
    <property type="nucleotide sequence ID" value="NZ_CP121208.1"/>
</dbReference>
<dbReference type="PANTHER" id="PTHR13822">
    <property type="entry name" value="ATP SYNTHASE DELTA/EPSILON CHAIN"/>
    <property type="match status" value="1"/>
</dbReference>
<accession>A0ABY8FWZ4</accession>
<evidence type="ECO:0000313" key="9">
    <source>
        <dbReference type="EMBL" id="WFM83035.1"/>
    </source>
</evidence>
<name>A0ABY8FWZ4_9ACTO</name>